<proteinExistence type="inferred from homology"/>
<dbReference type="STRING" id="28083.Lbir_1973"/>
<dbReference type="EMBL" id="LNXT01000036">
    <property type="protein sequence ID" value="KTC69739.1"/>
    <property type="molecule type" value="Genomic_DNA"/>
</dbReference>
<dbReference type="GO" id="GO:0001680">
    <property type="term" value="P:tRNA 3'-terminal CCA addition"/>
    <property type="evidence" value="ECO:0007669"/>
    <property type="project" value="UniProtKB-UniRule"/>
</dbReference>
<comment type="function">
    <text evidence="12">Catalyzes the addition and repair of the essential 3'-terminal CCA sequence in tRNAs without using a nucleic acid template. Adds these three nucleotides in the order of C, C, and A to the tRNA nucleotide-73, using CTP and ATP as substrates and producing inorganic pyrophosphate. tRNA 3'-terminal CCA addition is required both for tRNA processing and repair. Also involved in tRNA surveillance by mediating tandem CCA addition to generate a CCACCA at the 3' terminus of unstable tRNAs. While stable tRNAs receive only 3'-terminal CCA, unstable tRNAs are marked with CCACCA and rapidly degraded.</text>
</comment>
<feature type="binding site" evidence="12">
    <location>
        <position position="21"/>
    </location>
    <ligand>
        <name>Mg(2+)</name>
        <dbReference type="ChEBI" id="CHEBI:18420"/>
    </ligand>
</feature>
<keyword evidence="11 12" id="KW-0694">RNA-binding</keyword>
<keyword evidence="1 12" id="KW-0533">Nickel</keyword>
<dbReference type="SUPFAM" id="SSF81891">
    <property type="entry name" value="Poly A polymerase C-terminal region-like"/>
    <property type="match status" value="1"/>
</dbReference>
<dbReference type="Proteomes" id="UP000255066">
    <property type="component" value="Unassembled WGS sequence"/>
</dbReference>
<dbReference type="InterPro" id="IPR003607">
    <property type="entry name" value="HD/PDEase_dom"/>
</dbReference>
<dbReference type="GO" id="GO:0016791">
    <property type="term" value="F:phosphatase activity"/>
    <property type="evidence" value="ECO:0007669"/>
    <property type="project" value="UniProtKB-UniRule"/>
</dbReference>
<dbReference type="CDD" id="cd05398">
    <property type="entry name" value="NT_ClassII-CCAase"/>
    <property type="match status" value="1"/>
</dbReference>
<feature type="binding site" evidence="12">
    <location>
        <position position="137"/>
    </location>
    <ligand>
        <name>CTP</name>
        <dbReference type="ChEBI" id="CHEBI:37563"/>
    </ligand>
</feature>
<dbReference type="OrthoDB" id="9805698at2"/>
<feature type="binding site" evidence="12">
    <location>
        <position position="137"/>
    </location>
    <ligand>
        <name>ATP</name>
        <dbReference type="ChEBI" id="CHEBI:30616"/>
    </ligand>
</feature>
<dbReference type="InterPro" id="IPR002646">
    <property type="entry name" value="PolA_pol_head_dom"/>
</dbReference>
<evidence type="ECO:0000256" key="5">
    <source>
        <dbReference type="ARBA" id="ARBA00022723"/>
    </source>
</evidence>
<dbReference type="PROSITE" id="PS51831">
    <property type="entry name" value="HD"/>
    <property type="match status" value="1"/>
</dbReference>
<comment type="subunit">
    <text evidence="12">Monomer. Can also form homodimers and oligomers.</text>
</comment>
<comment type="catalytic activity">
    <reaction evidence="12">
        <text>a tRNA precursor + 2 CTP + ATP = a tRNA with a 3' CCA end + 3 diphosphate</text>
        <dbReference type="Rhea" id="RHEA:14433"/>
        <dbReference type="Rhea" id="RHEA-COMP:10465"/>
        <dbReference type="Rhea" id="RHEA-COMP:10468"/>
        <dbReference type="ChEBI" id="CHEBI:30616"/>
        <dbReference type="ChEBI" id="CHEBI:33019"/>
        <dbReference type="ChEBI" id="CHEBI:37563"/>
        <dbReference type="ChEBI" id="CHEBI:74896"/>
        <dbReference type="ChEBI" id="CHEBI:83071"/>
        <dbReference type="EC" id="2.7.7.72"/>
    </reaction>
</comment>
<gene>
    <name evidence="12 15" type="primary">cca</name>
    <name evidence="14" type="ORF">Lbir_1973</name>
    <name evidence="15" type="ORF">NCTC12437_02663</name>
</gene>
<comment type="cofactor">
    <cofactor evidence="12">
        <name>Mg(2+)</name>
        <dbReference type="ChEBI" id="CHEBI:18420"/>
    </cofactor>
    <text evidence="12">Magnesium is required for nucleotidyltransferase activity.</text>
</comment>
<dbReference type="EC" id="3.1.4.-" evidence="12"/>
<evidence type="ECO:0000313" key="17">
    <source>
        <dbReference type="Proteomes" id="UP000255066"/>
    </source>
</evidence>
<dbReference type="EC" id="3.1.3.-" evidence="12"/>
<feature type="binding site" evidence="12">
    <location>
        <position position="140"/>
    </location>
    <ligand>
        <name>ATP</name>
        <dbReference type="ChEBI" id="CHEBI:30616"/>
    </ligand>
</feature>
<dbReference type="PANTHER" id="PTHR47545:SF1">
    <property type="entry name" value="MULTIFUNCTIONAL CCA PROTEIN"/>
    <property type="match status" value="1"/>
</dbReference>
<evidence type="ECO:0000313" key="15">
    <source>
        <dbReference type="EMBL" id="STX32863.1"/>
    </source>
</evidence>
<keyword evidence="7 12" id="KW-0692">RNA repair</keyword>
<dbReference type="PANTHER" id="PTHR47545">
    <property type="entry name" value="MULTIFUNCTIONAL CCA PROTEIN"/>
    <property type="match status" value="1"/>
</dbReference>
<dbReference type="AlphaFoldDB" id="A0A378ICY5"/>
<evidence type="ECO:0000256" key="1">
    <source>
        <dbReference type="ARBA" id="ARBA00022596"/>
    </source>
</evidence>
<keyword evidence="10 12" id="KW-0460">Magnesium</keyword>
<feature type="binding site" evidence="12">
    <location>
        <position position="91"/>
    </location>
    <ligand>
        <name>ATP</name>
        <dbReference type="ChEBI" id="CHEBI:30616"/>
    </ligand>
</feature>
<dbReference type="EC" id="2.7.7.72" evidence="12"/>
<feature type="binding site" evidence="12">
    <location>
        <position position="140"/>
    </location>
    <ligand>
        <name>CTP</name>
        <dbReference type="ChEBI" id="CHEBI:37563"/>
    </ligand>
</feature>
<dbReference type="Gene3D" id="3.30.460.10">
    <property type="entry name" value="Beta Polymerase, domain 2"/>
    <property type="match status" value="1"/>
</dbReference>
<evidence type="ECO:0000313" key="14">
    <source>
        <dbReference type="EMBL" id="KTC69739.1"/>
    </source>
</evidence>
<dbReference type="GO" id="GO:0000287">
    <property type="term" value="F:magnesium ion binding"/>
    <property type="evidence" value="ECO:0007669"/>
    <property type="project" value="UniProtKB-UniRule"/>
</dbReference>
<name>A0A378ICY5_9GAMM</name>
<dbReference type="Proteomes" id="UP000054735">
    <property type="component" value="Unassembled WGS sequence"/>
</dbReference>
<comment type="miscellaneous">
    <text evidence="12">A single active site specifically recognizes both ATP and CTP and is responsible for their addition.</text>
</comment>
<feature type="binding site" evidence="12">
    <location>
        <position position="11"/>
    </location>
    <ligand>
        <name>CTP</name>
        <dbReference type="ChEBI" id="CHEBI:37563"/>
    </ligand>
</feature>
<evidence type="ECO:0000256" key="9">
    <source>
        <dbReference type="ARBA" id="ARBA00022840"/>
    </source>
</evidence>
<comment type="catalytic activity">
    <reaction evidence="12">
        <text>a tRNA with a 3' CCA end + 2 CTP + ATP = a tRNA with a 3' CCACCA end + 3 diphosphate</text>
        <dbReference type="Rhea" id="RHEA:76235"/>
        <dbReference type="Rhea" id="RHEA-COMP:10468"/>
        <dbReference type="Rhea" id="RHEA-COMP:18655"/>
        <dbReference type="ChEBI" id="CHEBI:30616"/>
        <dbReference type="ChEBI" id="CHEBI:33019"/>
        <dbReference type="ChEBI" id="CHEBI:37563"/>
        <dbReference type="ChEBI" id="CHEBI:83071"/>
        <dbReference type="ChEBI" id="CHEBI:195187"/>
    </reaction>
</comment>
<keyword evidence="8 12" id="KW-0378">Hydrolase</keyword>
<evidence type="ECO:0000256" key="10">
    <source>
        <dbReference type="ARBA" id="ARBA00022842"/>
    </source>
</evidence>
<keyword evidence="16" id="KW-1185">Reference proteome</keyword>
<dbReference type="InterPro" id="IPR032828">
    <property type="entry name" value="PolyA_RNA-bd"/>
</dbReference>
<dbReference type="GO" id="GO:0005524">
    <property type="term" value="F:ATP binding"/>
    <property type="evidence" value="ECO:0007669"/>
    <property type="project" value="UniProtKB-UniRule"/>
</dbReference>
<comment type="domain">
    <text evidence="12">Comprises two domains: an N-terminal domain containing the nucleotidyltransferase activity and a C-terminal HD domain associated with both phosphodiesterase and phosphatase activities.</text>
</comment>
<dbReference type="Pfam" id="PF12627">
    <property type="entry name" value="PolyA_pol_RNAbd"/>
    <property type="match status" value="1"/>
</dbReference>
<protein>
    <recommendedName>
        <fullName evidence="12">Multifunctional CCA protein</fullName>
    </recommendedName>
    <domain>
        <recommendedName>
            <fullName evidence="12">CCA-adding enzyme</fullName>
            <ecNumber evidence="12">2.7.7.72</ecNumber>
        </recommendedName>
        <alternativeName>
            <fullName evidence="12">CCA tRNA nucleotidyltransferase</fullName>
        </alternativeName>
        <alternativeName>
            <fullName evidence="12">tRNA CCA-pyrophosphorylase</fullName>
        </alternativeName>
        <alternativeName>
            <fullName evidence="12">tRNA adenylyl-/cytidylyl-transferase</fullName>
        </alternativeName>
        <alternativeName>
            <fullName evidence="12">tRNA nucleotidyltransferase</fullName>
        </alternativeName>
        <alternativeName>
            <fullName evidence="12">tRNA-NT</fullName>
        </alternativeName>
    </domain>
    <domain>
        <recommendedName>
            <fullName evidence="12">2'-nucleotidase</fullName>
            <ecNumber evidence="12">3.1.3.-</ecNumber>
        </recommendedName>
    </domain>
    <domain>
        <recommendedName>
            <fullName evidence="12">2',3'-cyclic phosphodiesterase</fullName>
            <ecNumber evidence="12">3.1.4.-</ecNumber>
        </recommendedName>
    </domain>
    <domain>
        <recommendedName>
            <fullName evidence="12">Phosphatase</fullName>
        </recommendedName>
    </domain>
</protein>
<comment type="similarity">
    <text evidence="12">Belongs to the tRNA nucleotidyltransferase/poly(A) polymerase family. Bacterial CCA-adding enzyme type 1 subfamily.</text>
</comment>
<dbReference type="PIRSF" id="PIRSF000813">
    <property type="entry name" value="CCA_bact"/>
    <property type="match status" value="1"/>
</dbReference>
<evidence type="ECO:0000259" key="13">
    <source>
        <dbReference type="PROSITE" id="PS51831"/>
    </source>
</evidence>
<feature type="binding site" evidence="12">
    <location>
        <position position="23"/>
    </location>
    <ligand>
        <name>Mg(2+)</name>
        <dbReference type="ChEBI" id="CHEBI:18420"/>
    </ligand>
</feature>
<organism evidence="15 17">
    <name type="scientific">Legionella birminghamensis</name>
    <dbReference type="NCBI Taxonomy" id="28083"/>
    <lineage>
        <taxon>Bacteria</taxon>
        <taxon>Pseudomonadati</taxon>
        <taxon>Pseudomonadota</taxon>
        <taxon>Gammaproteobacteria</taxon>
        <taxon>Legionellales</taxon>
        <taxon>Legionellaceae</taxon>
        <taxon>Legionella</taxon>
    </lineage>
</organism>
<dbReference type="InterPro" id="IPR043519">
    <property type="entry name" value="NT_sf"/>
</dbReference>
<dbReference type="InterPro" id="IPR012006">
    <property type="entry name" value="CCA_bact"/>
</dbReference>
<accession>A0A378ICY5</accession>
<dbReference type="GO" id="GO:0004810">
    <property type="term" value="F:CCA tRNA nucleotidyltransferase activity"/>
    <property type="evidence" value="ECO:0007669"/>
    <property type="project" value="UniProtKB-UniRule"/>
</dbReference>
<dbReference type="InterPro" id="IPR050124">
    <property type="entry name" value="tRNA_CCA-adding_enzyme"/>
</dbReference>
<reference evidence="15 17" key="2">
    <citation type="submission" date="2018-06" db="EMBL/GenBank/DDBJ databases">
        <authorList>
            <consortium name="Pathogen Informatics"/>
            <person name="Doyle S."/>
        </authorList>
    </citation>
    <scope>NUCLEOTIDE SEQUENCE [LARGE SCALE GENOMIC DNA]</scope>
    <source>
        <strain evidence="15 17">NCTC12437</strain>
    </source>
</reference>
<feature type="binding site" evidence="12">
    <location>
        <position position="8"/>
    </location>
    <ligand>
        <name>CTP</name>
        <dbReference type="ChEBI" id="CHEBI:37563"/>
    </ligand>
</feature>
<evidence type="ECO:0000256" key="8">
    <source>
        <dbReference type="ARBA" id="ARBA00022801"/>
    </source>
</evidence>
<dbReference type="InterPro" id="IPR006674">
    <property type="entry name" value="HD_domain"/>
</dbReference>
<dbReference type="GO" id="GO:0004112">
    <property type="term" value="F:cyclic-nucleotide phosphodiesterase activity"/>
    <property type="evidence" value="ECO:0007669"/>
    <property type="project" value="UniProtKB-UniRule"/>
</dbReference>
<keyword evidence="6 12" id="KW-0547">Nucleotide-binding</keyword>
<evidence type="ECO:0000256" key="2">
    <source>
        <dbReference type="ARBA" id="ARBA00022679"/>
    </source>
</evidence>
<evidence type="ECO:0000256" key="12">
    <source>
        <dbReference type="HAMAP-Rule" id="MF_01261"/>
    </source>
</evidence>
<evidence type="ECO:0000256" key="3">
    <source>
        <dbReference type="ARBA" id="ARBA00022694"/>
    </source>
</evidence>
<reference evidence="14 16" key="1">
    <citation type="submission" date="2015-11" db="EMBL/GenBank/DDBJ databases">
        <title>Genomic analysis of 38 Legionella species identifies large and diverse effector repertoires.</title>
        <authorList>
            <person name="Burstein D."/>
            <person name="Amaro F."/>
            <person name="Zusman T."/>
            <person name="Lifshitz Z."/>
            <person name="Cohen O."/>
            <person name="Gilbert J.A."/>
            <person name="Pupko T."/>
            <person name="Shuman H.A."/>
            <person name="Segal G."/>
        </authorList>
    </citation>
    <scope>NUCLEOTIDE SEQUENCE [LARGE SCALE GENOMIC DNA]</scope>
    <source>
        <strain evidence="14 16">CDC#1407-AL-14</strain>
    </source>
</reference>
<dbReference type="GO" id="GO:0042245">
    <property type="term" value="P:RNA repair"/>
    <property type="evidence" value="ECO:0007669"/>
    <property type="project" value="UniProtKB-KW"/>
</dbReference>
<feature type="binding site" evidence="12">
    <location>
        <position position="8"/>
    </location>
    <ligand>
        <name>ATP</name>
        <dbReference type="ChEBI" id="CHEBI:30616"/>
    </ligand>
</feature>
<dbReference type="SUPFAM" id="SSF81301">
    <property type="entry name" value="Nucleotidyltransferase"/>
    <property type="match status" value="1"/>
</dbReference>
<keyword evidence="9 12" id="KW-0067">ATP-binding</keyword>
<dbReference type="HAMAP" id="MF_01262">
    <property type="entry name" value="CCA_bact_type2"/>
    <property type="match status" value="1"/>
</dbReference>
<sequence length="412" mass="47350">MKIYLVGGAVRDQLLNYPVAEKDWVVVGATPEQLLAQGYNRVGRDFPVFLHPETREEYALARAERKSGRGYYGFECDFTPEVSLEEDLLRRDLTINAMAMDESGNIIDPYQGKNDLEARILRHVSPAFIEDPVRVLRIARFAARYHHLGFKLAEETRLLMYKMVKNGELNYLIAERVWQEWQRSLGERNPEIFITTLRACGALAIIMPEIERLFGVPNPPQHHPEIDSGVHSLMALVRAAQLSKDPLVRFAALVHDLGKGATPMHEWPKHREHEERGAAIIEQLCARLRIPADYRKLSVQVSRLHLLIHRIRELKAATIVRVLEKADAFRRPQVFDQLLLACQADAQGRGKKNEYKQYENWQYVLQQCAKISAQKLIEQGYEGADIKTGLHEHRVACVNLIINSWKNNEKQQ</sequence>
<feature type="binding site" evidence="12">
    <location>
        <position position="91"/>
    </location>
    <ligand>
        <name>CTP</name>
        <dbReference type="ChEBI" id="CHEBI:37563"/>
    </ligand>
</feature>
<comment type="cofactor">
    <cofactor evidence="12">
        <name>Ni(2+)</name>
        <dbReference type="ChEBI" id="CHEBI:49786"/>
    </cofactor>
    <text evidence="12">Nickel for phosphatase activity.</text>
</comment>
<evidence type="ECO:0000313" key="16">
    <source>
        <dbReference type="Proteomes" id="UP000054735"/>
    </source>
</evidence>
<evidence type="ECO:0000256" key="6">
    <source>
        <dbReference type="ARBA" id="ARBA00022741"/>
    </source>
</evidence>
<dbReference type="CDD" id="cd00077">
    <property type="entry name" value="HDc"/>
    <property type="match status" value="1"/>
</dbReference>
<dbReference type="EMBL" id="UGNW01000001">
    <property type="protein sequence ID" value="STX32863.1"/>
    <property type="molecule type" value="Genomic_DNA"/>
</dbReference>
<evidence type="ECO:0000256" key="4">
    <source>
        <dbReference type="ARBA" id="ARBA00022695"/>
    </source>
</evidence>
<keyword evidence="12" id="KW-0511">Multifunctional enzyme</keyword>
<keyword evidence="2 12" id="KW-0808">Transferase</keyword>
<feature type="domain" description="HD" evidence="13">
    <location>
        <begin position="228"/>
        <end position="329"/>
    </location>
</feature>
<dbReference type="Gene3D" id="1.10.3090.10">
    <property type="entry name" value="cca-adding enzyme, domain 2"/>
    <property type="match status" value="1"/>
</dbReference>
<evidence type="ECO:0000256" key="11">
    <source>
        <dbReference type="ARBA" id="ARBA00022884"/>
    </source>
</evidence>
<evidence type="ECO:0000256" key="7">
    <source>
        <dbReference type="ARBA" id="ARBA00022800"/>
    </source>
</evidence>
<dbReference type="HAMAP" id="MF_01261">
    <property type="entry name" value="CCA_bact_type1"/>
    <property type="match status" value="1"/>
</dbReference>
<keyword evidence="3 12" id="KW-0819">tRNA processing</keyword>
<keyword evidence="5 12" id="KW-0479">Metal-binding</keyword>
<keyword evidence="4 12" id="KW-0548">Nucleotidyltransferase</keyword>
<dbReference type="GO" id="GO:0000049">
    <property type="term" value="F:tRNA binding"/>
    <property type="evidence" value="ECO:0007669"/>
    <property type="project" value="UniProtKB-UniRule"/>
</dbReference>
<dbReference type="RefSeq" id="WP_058523994.1">
    <property type="nucleotide sequence ID" value="NZ_CAAAHV010000058.1"/>
</dbReference>
<feature type="binding site" evidence="12">
    <location>
        <position position="11"/>
    </location>
    <ligand>
        <name>ATP</name>
        <dbReference type="ChEBI" id="CHEBI:30616"/>
    </ligand>
</feature>
<dbReference type="NCBIfam" id="NF008137">
    <property type="entry name" value="PRK10885.1"/>
    <property type="match status" value="1"/>
</dbReference>
<dbReference type="Pfam" id="PF01743">
    <property type="entry name" value="PolyA_pol"/>
    <property type="match status" value="1"/>
</dbReference>
<dbReference type="Pfam" id="PF01966">
    <property type="entry name" value="HD"/>
    <property type="match status" value="1"/>
</dbReference>